<dbReference type="Proteomes" id="UP001610563">
    <property type="component" value="Unassembled WGS sequence"/>
</dbReference>
<feature type="transmembrane region" description="Helical" evidence="1">
    <location>
        <begin position="12"/>
        <end position="31"/>
    </location>
</feature>
<reference evidence="2 3" key="1">
    <citation type="submission" date="2024-07" db="EMBL/GenBank/DDBJ databases">
        <title>Section-level genome sequencing and comparative genomics of Aspergillus sections Usti and Cavernicolus.</title>
        <authorList>
            <consortium name="Lawrence Berkeley National Laboratory"/>
            <person name="Nybo J.L."/>
            <person name="Vesth T.C."/>
            <person name="Theobald S."/>
            <person name="Frisvad J.C."/>
            <person name="Larsen T.O."/>
            <person name="Kjaerboelling I."/>
            <person name="Rothschild-Mancinelli K."/>
            <person name="Lyhne E.K."/>
            <person name="Kogle M.E."/>
            <person name="Barry K."/>
            <person name="Clum A."/>
            <person name="Na H."/>
            <person name="Ledsgaard L."/>
            <person name="Lin J."/>
            <person name="Lipzen A."/>
            <person name="Kuo A."/>
            <person name="Riley R."/>
            <person name="Mondo S."/>
            <person name="Labutti K."/>
            <person name="Haridas S."/>
            <person name="Pangalinan J."/>
            <person name="Salamov A.A."/>
            <person name="Simmons B.A."/>
            <person name="Magnuson J.K."/>
            <person name="Chen J."/>
            <person name="Drula E."/>
            <person name="Henrissat B."/>
            <person name="Wiebenga A."/>
            <person name="Lubbers R.J."/>
            <person name="Gomes A.C."/>
            <person name="Makela M.R."/>
            <person name="Stajich J."/>
            <person name="Grigoriev I.V."/>
            <person name="Mortensen U.H."/>
            <person name="De Vries R.P."/>
            <person name="Baker S.E."/>
            <person name="Andersen M.R."/>
        </authorList>
    </citation>
    <scope>NUCLEOTIDE SEQUENCE [LARGE SCALE GENOMIC DNA]</scope>
    <source>
        <strain evidence="2 3">CBS 209.92</strain>
    </source>
</reference>
<comment type="caution">
    <text evidence="2">The sequence shown here is derived from an EMBL/GenBank/DDBJ whole genome shotgun (WGS) entry which is preliminary data.</text>
</comment>
<organism evidence="2 3">
    <name type="scientific">Aspergillus keveii</name>
    <dbReference type="NCBI Taxonomy" id="714993"/>
    <lineage>
        <taxon>Eukaryota</taxon>
        <taxon>Fungi</taxon>
        <taxon>Dikarya</taxon>
        <taxon>Ascomycota</taxon>
        <taxon>Pezizomycotina</taxon>
        <taxon>Eurotiomycetes</taxon>
        <taxon>Eurotiomycetidae</taxon>
        <taxon>Eurotiales</taxon>
        <taxon>Aspergillaceae</taxon>
        <taxon>Aspergillus</taxon>
        <taxon>Aspergillus subgen. Nidulantes</taxon>
    </lineage>
</organism>
<keyword evidence="1" id="KW-0472">Membrane</keyword>
<keyword evidence="1" id="KW-1133">Transmembrane helix</keyword>
<evidence type="ECO:0000313" key="3">
    <source>
        <dbReference type="Proteomes" id="UP001610563"/>
    </source>
</evidence>
<proteinExistence type="predicted"/>
<keyword evidence="1" id="KW-0812">Transmembrane</keyword>
<name>A0ABR4G6E2_9EURO</name>
<dbReference type="EMBL" id="JBFTWV010000043">
    <property type="protein sequence ID" value="KAL2794577.1"/>
    <property type="molecule type" value="Genomic_DNA"/>
</dbReference>
<evidence type="ECO:0000313" key="2">
    <source>
        <dbReference type="EMBL" id="KAL2794577.1"/>
    </source>
</evidence>
<accession>A0ABR4G6E2</accession>
<gene>
    <name evidence="2" type="ORF">BJX66DRAFT_303437</name>
</gene>
<protein>
    <recommendedName>
        <fullName evidence="4">Integral membrane protein</fullName>
    </recommendedName>
</protein>
<feature type="transmembrane region" description="Helical" evidence="1">
    <location>
        <begin position="64"/>
        <end position="86"/>
    </location>
</feature>
<sequence length="164" mass="18336">MSSIFARNDVLGALYASNGLWFTSALVHFGFRQKFMMRKLSLRRNASDSAIRSLAEGDKWHHDIMAYLGGMNSAPMVLALLRLWALWKKPRFLTTGTEKGDLRLDIVALLVLGLANCSQAFLNFTTARNNGRWIMGKGLDRITVLDAVFTVLDWTAAVVRIGMV</sequence>
<keyword evidence="3" id="KW-1185">Reference proteome</keyword>
<feature type="transmembrane region" description="Helical" evidence="1">
    <location>
        <begin position="106"/>
        <end position="124"/>
    </location>
</feature>
<evidence type="ECO:0008006" key="4">
    <source>
        <dbReference type="Google" id="ProtNLM"/>
    </source>
</evidence>
<evidence type="ECO:0000256" key="1">
    <source>
        <dbReference type="SAM" id="Phobius"/>
    </source>
</evidence>